<feature type="transmembrane region" description="Helical" evidence="7">
    <location>
        <begin position="335"/>
        <end position="353"/>
    </location>
</feature>
<dbReference type="GO" id="GO:0015744">
    <property type="term" value="P:succinate transport"/>
    <property type="evidence" value="ECO:0007669"/>
    <property type="project" value="TreeGrafter"/>
</dbReference>
<evidence type="ECO:0000256" key="2">
    <source>
        <dbReference type="ARBA" id="ARBA00022475"/>
    </source>
</evidence>
<evidence type="ECO:0000256" key="5">
    <source>
        <dbReference type="ARBA" id="ARBA00023136"/>
    </source>
</evidence>
<keyword evidence="2" id="KW-1003">Cell membrane</keyword>
<feature type="transmembrane region" description="Helical" evidence="7">
    <location>
        <begin position="151"/>
        <end position="170"/>
    </location>
</feature>
<keyword evidence="5 7" id="KW-0472">Membrane</keyword>
<comment type="caution">
    <text evidence="10">The sequence shown here is derived from an EMBL/GenBank/DDBJ whole genome shotgun (WGS) entry which is preliminary data.</text>
</comment>
<feature type="transmembrane region" description="Helical" evidence="7">
    <location>
        <begin position="176"/>
        <end position="194"/>
    </location>
</feature>
<dbReference type="GO" id="GO:0022857">
    <property type="term" value="F:transmembrane transporter activity"/>
    <property type="evidence" value="ECO:0007669"/>
    <property type="project" value="InterPro"/>
</dbReference>
<evidence type="ECO:0000256" key="4">
    <source>
        <dbReference type="ARBA" id="ARBA00022989"/>
    </source>
</evidence>
<feature type="domain" description="Threonine/Serine exporter ThrE" evidence="9">
    <location>
        <begin position="313"/>
        <end position="441"/>
    </location>
</feature>
<feature type="transmembrane region" description="Helical" evidence="7">
    <location>
        <begin position="359"/>
        <end position="378"/>
    </location>
</feature>
<evidence type="ECO:0000256" key="6">
    <source>
        <dbReference type="ARBA" id="ARBA00034125"/>
    </source>
</evidence>
<dbReference type="EMBL" id="VKKG01000004">
    <property type="protein sequence ID" value="TRY17846.1"/>
    <property type="molecule type" value="Genomic_DNA"/>
</dbReference>
<feature type="transmembrane region" description="Helical" evidence="7">
    <location>
        <begin position="311"/>
        <end position="328"/>
    </location>
</feature>
<dbReference type="GO" id="GO:0005886">
    <property type="term" value="C:plasma membrane"/>
    <property type="evidence" value="ECO:0007669"/>
    <property type="project" value="UniProtKB-SubCell"/>
</dbReference>
<evidence type="ECO:0000256" key="7">
    <source>
        <dbReference type="SAM" id="Phobius"/>
    </source>
</evidence>
<evidence type="ECO:0000259" key="9">
    <source>
        <dbReference type="Pfam" id="PF12821"/>
    </source>
</evidence>
<dbReference type="InterPro" id="IPR010619">
    <property type="entry name" value="ThrE-like_N"/>
</dbReference>
<dbReference type="Pfam" id="PF12821">
    <property type="entry name" value="ThrE_2"/>
    <property type="match status" value="1"/>
</dbReference>
<proteinExistence type="inferred from homology"/>
<comment type="similarity">
    <text evidence="6">Belongs to the ThrE exporter (TC 2.A.79) family.</text>
</comment>
<evidence type="ECO:0000313" key="10">
    <source>
        <dbReference type="EMBL" id="TRY17846.1"/>
    </source>
</evidence>
<feature type="transmembrane region" description="Helical" evidence="7">
    <location>
        <begin position="201"/>
        <end position="221"/>
    </location>
</feature>
<dbReference type="InterPro" id="IPR050539">
    <property type="entry name" value="ThrE_Dicarb/AminoAcid_Exp"/>
</dbReference>
<keyword evidence="11" id="KW-1185">Reference proteome</keyword>
<evidence type="ECO:0000259" key="8">
    <source>
        <dbReference type="Pfam" id="PF06738"/>
    </source>
</evidence>
<sequence>MEDVARKRSVRDGLRSWVRQDTPSHTSSEPSQVDHLHAAAVVDLALRVAELAVQAGAVTSEATSFALTVTSAYGLAADVDVTWTSVTISYHRRGRAEPITGFRGVRKRNTNYTTLAQLTHLIDEIGEGGLDLEEAREKLDALYDNIRPYRGWVICLGQAVLGAGVAAILGGRAVEMGFAALANALLFIVQLRLARTQLSVFFIQAVGAAVPTAMAVGIMHMRSLQEGWFYSVSPSLIVASGIVSLLAGVGVVAAARDAMDGNLITATARAFDAVLQTSGIVVGVSVTLWIGFKLGVAGYIAPTGGYASPSALQIVWACLIAIGVGFGFQLGLRAFPYAAILAALGFGVYQYSFEWIGNAPGAAALGALVVGFLAQIMTGRTRIPLIALVTTGVVAMMPGSSLYRGLYELTSSFSGPISVQAQISLAQAIMIGLALAAGSSFGAQIARPLGLPSARLFRISTLRALNRSNRQTTNTEATGS</sequence>
<protein>
    <submittedName>
        <fullName evidence="10">Threonine/serine exporter family protein</fullName>
    </submittedName>
</protein>
<feature type="transmembrane region" description="Helical" evidence="7">
    <location>
        <begin position="385"/>
        <end position="403"/>
    </location>
</feature>
<dbReference type="InterPro" id="IPR024528">
    <property type="entry name" value="ThrE_2"/>
</dbReference>
<accession>A0A553JZF8</accession>
<dbReference type="OrthoDB" id="9763957at2"/>
<feature type="transmembrane region" description="Helical" evidence="7">
    <location>
        <begin position="273"/>
        <end position="291"/>
    </location>
</feature>
<keyword evidence="3 7" id="KW-0812">Transmembrane</keyword>
<organism evidence="10 11">
    <name type="scientific">Tessaracoccus rhinocerotis</name>
    <dbReference type="NCBI Taxonomy" id="1689449"/>
    <lineage>
        <taxon>Bacteria</taxon>
        <taxon>Bacillati</taxon>
        <taxon>Actinomycetota</taxon>
        <taxon>Actinomycetes</taxon>
        <taxon>Propionibacteriales</taxon>
        <taxon>Propionibacteriaceae</taxon>
        <taxon>Tessaracoccus</taxon>
    </lineage>
</organism>
<evidence type="ECO:0000256" key="1">
    <source>
        <dbReference type="ARBA" id="ARBA00004651"/>
    </source>
</evidence>
<feature type="transmembrane region" description="Helical" evidence="7">
    <location>
        <begin position="423"/>
        <end position="446"/>
    </location>
</feature>
<dbReference type="Pfam" id="PF06738">
    <property type="entry name" value="ThrE"/>
    <property type="match status" value="1"/>
</dbReference>
<feature type="transmembrane region" description="Helical" evidence="7">
    <location>
        <begin position="227"/>
        <end position="252"/>
    </location>
</feature>
<feature type="domain" description="Threonine/serine exporter-like N-terminal" evidence="8">
    <location>
        <begin position="43"/>
        <end position="288"/>
    </location>
</feature>
<comment type="subcellular location">
    <subcellularLocation>
        <location evidence="1">Cell membrane</location>
        <topology evidence="1">Multi-pass membrane protein</topology>
    </subcellularLocation>
</comment>
<keyword evidence="4 7" id="KW-1133">Transmembrane helix</keyword>
<dbReference type="PANTHER" id="PTHR34390">
    <property type="entry name" value="UPF0442 PROTEIN YJJB-RELATED"/>
    <property type="match status" value="1"/>
</dbReference>
<dbReference type="Proteomes" id="UP000317638">
    <property type="component" value="Unassembled WGS sequence"/>
</dbReference>
<name>A0A553JZF8_9ACTN</name>
<evidence type="ECO:0000313" key="11">
    <source>
        <dbReference type="Proteomes" id="UP000317638"/>
    </source>
</evidence>
<dbReference type="AlphaFoldDB" id="A0A553JZF8"/>
<reference evidence="10 11" key="1">
    <citation type="submission" date="2019-07" db="EMBL/GenBank/DDBJ databases">
        <authorList>
            <person name="Zhou L.-Y."/>
        </authorList>
    </citation>
    <scope>NUCLEOTIDE SEQUENCE [LARGE SCALE GENOMIC DNA]</scope>
    <source>
        <strain evidence="10 11">YIM 101269</strain>
    </source>
</reference>
<evidence type="ECO:0000256" key="3">
    <source>
        <dbReference type="ARBA" id="ARBA00022692"/>
    </source>
</evidence>
<gene>
    <name evidence="10" type="ORF">FOJ82_11310</name>
</gene>